<evidence type="ECO:0000256" key="1">
    <source>
        <dbReference type="ARBA" id="ARBA00023125"/>
    </source>
</evidence>
<dbReference type="SMART" id="SM00530">
    <property type="entry name" value="HTH_XRE"/>
    <property type="match status" value="1"/>
</dbReference>
<dbReference type="Pfam" id="PF01381">
    <property type="entry name" value="HTH_3"/>
    <property type="match status" value="1"/>
</dbReference>
<accession>A0ABU3VGF2</accession>
<organism evidence="3 4">
    <name type="scientific">Sedimentitalea todarodis</name>
    <dbReference type="NCBI Taxonomy" id="1631240"/>
    <lineage>
        <taxon>Bacteria</taxon>
        <taxon>Pseudomonadati</taxon>
        <taxon>Pseudomonadota</taxon>
        <taxon>Alphaproteobacteria</taxon>
        <taxon>Rhodobacterales</taxon>
        <taxon>Paracoccaceae</taxon>
        <taxon>Sedimentitalea</taxon>
    </lineage>
</organism>
<evidence type="ECO:0000313" key="3">
    <source>
        <dbReference type="EMBL" id="MDU9005262.1"/>
    </source>
</evidence>
<dbReference type="Pfam" id="PF07883">
    <property type="entry name" value="Cupin_2"/>
    <property type="match status" value="1"/>
</dbReference>
<dbReference type="RefSeq" id="WP_316778289.1">
    <property type="nucleotide sequence ID" value="NZ_JASMWN010000013.1"/>
</dbReference>
<name>A0ABU3VGF2_9RHOB</name>
<dbReference type="CDD" id="cd02209">
    <property type="entry name" value="cupin_XRE_C"/>
    <property type="match status" value="1"/>
</dbReference>
<dbReference type="PROSITE" id="PS50943">
    <property type="entry name" value="HTH_CROC1"/>
    <property type="match status" value="1"/>
</dbReference>
<dbReference type="Proteomes" id="UP001255416">
    <property type="component" value="Unassembled WGS sequence"/>
</dbReference>
<reference evidence="4" key="1">
    <citation type="submission" date="2023-05" db="EMBL/GenBank/DDBJ databases">
        <title>Sedimentitalea sp. nov. JM2-8.</title>
        <authorList>
            <person name="Huang J."/>
        </authorList>
    </citation>
    <scope>NUCLEOTIDE SEQUENCE [LARGE SCALE GENOMIC DNA]</scope>
    <source>
        <strain evidence="4">KHS03</strain>
    </source>
</reference>
<keyword evidence="4" id="KW-1185">Reference proteome</keyword>
<keyword evidence="1" id="KW-0238">DNA-binding</keyword>
<evidence type="ECO:0000313" key="4">
    <source>
        <dbReference type="Proteomes" id="UP001255416"/>
    </source>
</evidence>
<dbReference type="EMBL" id="JASMWN010000013">
    <property type="protein sequence ID" value="MDU9005262.1"/>
    <property type="molecule type" value="Genomic_DNA"/>
</dbReference>
<dbReference type="InterPro" id="IPR013096">
    <property type="entry name" value="Cupin_2"/>
</dbReference>
<dbReference type="SUPFAM" id="SSF47413">
    <property type="entry name" value="lambda repressor-like DNA-binding domains"/>
    <property type="match status" value="1"/>
</dbReference>
<dbReference type="Gene3D" id="1.10.260.40">
    <property type="entry name" value="lambda repressor-like DNA-binding domains"/>
    <property type="match status" value="1"/>
</dbReference>
<evidence type="ECO:0000259" key="2">
    <source>
        <dbReference type="PROSITE" id="PS50943"/>
    </source>
</evidence>
<gene>
    <name evidence="3" type="ORF">QO231_15560</name>
</gene>
<protein>
    <submittedName>
        <fullName evidence="3">XRE family transcriptional regulator</fullName>
    </submittedName>
</protein>
<dbReference type="InterPro" id="IPR014710">
    <property type="entry name" value="RmlC-like_jellyroll"/>
</dbReference>
<dbReference type="InterPro" id="IPR011051">
    <property type="entry name" value="RmlC_Cupin_sf"/>
</dbReference>
<dbReference type="InterPro" id="IPR010982">
    <property type="entry name" value="Lambda_DNA-bd_dom_sf"/>
</dbReference>
<feature type="domain" description="HTH cro/C1-type" evidence="2">
    <location>
        <begin position="29"/>
        <end position="83"/>
    </location>
</feature>
<dbReference type="SUPFAM" id="SSF51182">
    <property type="entry name" value="RmlC-like cupins"/>
    <property type="match status" value="1"/>
</dbReference>
<comment type="caution">
    <text evidence="3">The sequence shown here is derived from an EMBL/GenBank/DDBJ whole genome shotgun (WGS) entry which is preliminary data.</text>
</comment>
<dbReference type="PANTHER" id="PTHR46797:SF1">
    <property type="entry name" value="METHYLPHOSPHONATE SYNTHASE"/>
    <property type="match status" value="1"/>
</dbReference>
<dbReference type="InterPro" id="IPR001387">
    <property type="entry name" value="Cro/C1-type_HTH"/>
</dbReference>
<dbReference type="InterPro" id="IPR050807">
    <property type="entry name" value="TransReg_Diox_bact_type"/>
</dbReference>
<proteinExistence type="predicted"/>
<dbReference type="PANTHER" id="PTHR46797">
    <property type="entry name" value="HTH-TYPE TRANSCRIPTIONAL REGULATOR"/>
    <property type="match status" value="1"/>
</dbReference>
<sequence length="209" mass="23046">MTAKALSQNPHRVTEDREKVLEVAIGREVRAFRKQQNMTVADLAKATGLSIGMLSKIENGNTSPSLTTLQTLAHVLSVPLTAFLRRFEETRSAVHTQSGRGVEMEREGTRAGHQYQLLGHIGSNASGVVVEPYLITLTETSDVFPTFQHEGIETIYMLEGEIGYRHGSDVYTLKPGDTLFFDADAPHGPELLVELPARYLSVISYPQAH</sequence>
<dbReference type="Gene3D" id="2.60.120.10">
    <property type="entry name" value="Jelly Rolls"/>
    <property type="match status" value="1"/>
</dbReference>
<dbReference type="CDD" id="cd00093">
    <property type="entry name" value="HTH_XRE"/>
    <property type="match status" value="1"/>
</dbReference>